<proteinExistence type="predicted"/>
<evidence type="ECO:0000256" key="2">
    <source>
        <dbReference type="SAM" id="SignalP"/>
    </source>
</evidence>
<evidence type="ECO:0000256" key="1">
    <source>
        <dbReference type="SAM" id="Phobius"/>
    </source>
</evidence>
<keyword evidence="7" id="KW-1185">Reference proteome</keyword>
<evidence type="ECO:0000259" key="5">
    <source>
        <dbReference type="Pfam" id="PF22851"/>
    </source>
</evidence>
<dbReference type="InterPro" id="IPR053873">
    <property type="entry name" value="CATSPERG_C"/>
</dbReference>
<sequence length="1135" mass="126499">MELWKCSALSLIIFGFFSAFATNKHCEWVLDVVQKENLSQVAPVIIPGGQYFLRIRVKCDDKIHSQVLRSLVLTGVNPVLNIESESFGMNHHGTRRFSVLISAVLTELGDQLSCGCLSRKKTNRIGSSSECFCSGIKPLCKEPDDIRMEQAGVECCQTAKTCSNFLELCNPAWFVPLHIADSTNALHCEVVDSGFGPYINSQRLTLHLDAFHFPINNTIQNRLGDEETQLPSLSKEISASCLPNLSPVCLIGSHEMTNHVIYTSSEFEKIQFLKIQLEKSFGRKCILGQTMPTVQVKGALTLPDRILLNTDAGIFEMQGNGFKSQGYDHVLSACVSHVVGPAQSTPHSVTVLGFGEEQDREKIFVALPKRGKPCSFEEQRDSNGHNACQFLKSMLENTGSYPCQVISGSIKGVDAGTFVVLVKLETPFTSTFHLIQFQGHLPGSGQWIALFHFPSALKHEGAEHVEWQKIESEFSVEAKSGTRSLLLLGLTFTTVACHSLFVWGNALLYSPDGGHSFHWLINFPGNSSIMVFTLSPFDGKFAFLTDDQQVWIGQSGSSKLQRLKSSMGPKGLSPEHFNLKEAFILSIFFDSSGLLQQVIVEKDSTGETKCISREEIPVASIISRQLYTQKQLENLRSNKKASANSASCIQDQTVEHQQYIGERACPFTRIAFEAKHDVLYTRKCFYKFEPSVQWDGGLIQGRDALHDYYTRVSRTMNSECAGISTDTRQSMRDYLPLLIYLGRSERYSFVFYLYLDSDIQEDTSEYAWNLVHLQASLHVSDTMFCNLTSQRTELIPQKAVKYEVTLQDNGLRLPQQRSGEGLTPTSLHIQVWNSALTCSSSYGRKGFLEGSYLMTVLLGCPAGLKLVFDPDASKNATGKEHFCTPVDGVPCFYFYRDFLPVFKLMDLATGQISQFHGNYRLTIVGGGLTYQSVTDYTEEEQIKYNYQTTSSMAFLIWASKLKTLGDIPVFNSKTNGISWLCGTQSPCADVGPNFPGNAEYYFKLEFSNRLVDADSSNCDFTIRFVIRVHGLPPGSFNPSSVIVLSCIGILGSLILIFFALKRQDARLWDQLKSLFTKRIFGTCREKIYNIRKKNKINPLGDQLRLQTVGRDPGGADGFVEIKGSTTAAQVSETIL</sequence>
<feature type="domain" description="CATSPERG C-terminal" evidence="4">
    <location>
        <begin position="888"/>
        <end position="1058"/>
    </location>
</feature>
<feature type="transmembrane region" description="Helical" evidence="1">
    <location>
        <begin position="1041"/>
        <end position="1060"/>
    </location>
</feature>
<accession>A0ABN8M5A8</accession>
<evidence type="ECO:0000259" key="4">
    <source>
        <dbReference type="Pfam" id="PF22846"/>
    </source>
</evidence>
<dbReference type="Proteomes" id="UP001159427">
    <property type="component" value="Unassembled WGS sequence"/>
</dbReference>
<keyword evidence="1" id="KW-0472">Membrane</keyword>
<dbReference type="InterPro" id="IPR053871">
    <property type="entry name" value="CATSPERG_beta-prop"/>
</dbReference>
<feature type="domain" description="CATSPERG Ig-like" evidence="5">
    <location>
        <begin position="735"/>
        <end position="856"/>
    </location>
</feature>
<organism evidence="6 7">
    <name type="scientific">Porites evermanni</name>
    <dbReference type="NCBI Taxonomy" id="104178"/>
    <lineage>
        <taxon>Eukaryota</taxon>
        <taxon>Metazoa</taxon>
        <taxon>Cnidaria</taxon>
        <taxon>Anthozoa</taxon>
        <taxon>Hexacorallia</taxon>
        <taxon>Scleractinia</taxon>
        <taxon>Fungiina</taxon>
        <taxon>Poritidae</taxon>
        <taxon>Porites</taxon>
    </lineage>
</organism>
<feature type="chain" id="PRO_5045472502" evidence="2">
    <location>
        <begin position="22"/>
        <end position="1135"/>
    </location>
</feature>
<dbReference type="PANTHER" id="PTHR14327:SF1">
    <property type="entry name" value="CATION CHANNEL SPERM-ASSOCIATED AUXILIARY SUBUNIT GAMMA"/>
    <property type="match status" value="1"/>
</dbReference>
<protein>
    <submittedName>
        <fullName evidence="6">Uncharacterized protein</fullName>
    </submittedName>
</protein>
<feature type="domain" description="CATSPERG beta-propeller" evidence="3">
    <location>
        <begin position="486"/>
        <end position="642"/>
    </location>
</feature>
<name>A0ABN8M5A8_9CNID</name>
<dbReference type="Pfam" id="PF15064">
    <property type="entry name" value="CATSPERG_beta-prop"/>
    <property type="match status" value="1"/>
</dbReference>
<evidence type="ECO:0000313" key="7">
    <source>
        <dbReference type="Proteomes" id="UP001159427"/>
    </source>
</evidence>
<reference evidence="6 7" key="1">
    <citation type="submission" date="2022-05" db="EMBL/GenBank/DDBJ databases">
        <authorList>
            <consortium name="Genoscope - CEA"/>
            <person name="William W."/>
        </authorList>
    </citation>
    <scope>NUCLEOTIDE SEQUENCE [LARGE SCALE GENOMIC DNA]</scope>
</reference>
<dbReference type="InterPro" id="IPR053874">
    <property type="entry name" value="CATSPERG_Ig-like"/>
</dbReference>
<keyword evidence="2" id="KW-0732">Signal</keyword>
<dbReference type="Pfam" id="PF22846">
    <property type="entry name" value="CATSPERG_C"/>
    <property type="match status" value="1"/>
</dbReference>
<gene>
    <name evidence="6" type="ORF">PEVE_00013576</name>
</gene>
<evidence type="ECO:0000313" key="6">
    <source>
        <dbReference type="EMBL" id="CAH3021964.1"/>
    </source>
</evidence>
<keyword evidence="1" id="KW-0812">Transmembrane</keyword>
<comment type="caution">
    <text evidence="6">The sequence shown here is derived from an EMBL/GenBank/DDBJ whole genome shotgun (WGS) entry which is preliminary data.</text>
</comment>
<dbReference type="EMBL" id="CALNXI010000200">
    <property type="protein sequence ID" value="CAH3021964.1"/>
    <property type="molecule type" value="Genomic_DNA"/>
</dbReference>
<keyword evidence="1" id="KW-1133">Transmembrane helix</keyword>
<dbReference type="Pfam" id="PF22851">
    <property type="entry name" value="CATSPERG_Ig-like"/>
    <property type="match status" value="1"/>
</dbReference>
<dbReference type="InterPro" id="IPR028246">
    <property type="entry name" value="CATSPERG"/>
</dbReference>
<dbReference type="PANTHER" id="PTHR14327">
    <property type="entry name" value="CATION CHANNEL SPERM-ASSOCIATED PROTEIN SUBUNIT GAMMA"/>
    <property type="match status" value="1"/>
</dbReference>
<feature type="signal peptide" evidence="2">
    <location>
        <begin position="1"/>
        <end position="21"/>
    </location>
</feature>
<evidence type="ECO:0000259" key="3">
    <source>
        <dbReference type="Pfam" id="PF15064"/>
    </source>
</evidence>